<evidence type="ECO:0000313" key="1">
    <source>
        <dbReference type="EMBL" id="OGL53242.1"/>
    </source>
</evidence>
<reference evidence="1 2" key="1">
    <citation type="journal article" date="2016" name="Nat. Commun.">
        <title>Thousands of microbial genomes shed light on interconnected biogeochemical processes in an aquifer system.</title>
        <authorList>
            <person name="Anantharaman K."/>
            <person name="Brown C.T."/>
            <person name="Hug L.A."/>
            <person name="Sharon I."/>
            <person name="Castelle C.J."/>
            <person name="Probst A.J."/>
            <person name="Thomas B.C."/>
            <person name="Singh A."/>
            <person name="Wilkins M.J."/>
            <person name="Karaoz U."/>
            <person name="Brodie E.L."/>
            <person name="Williams K.H."/>
            <person name="Hubbard S.S."/>
            <person name="Banfield J.F."/>
        </authorList>
    </citation>
    <scope>NUCLEOTIDE SEQUENCE [LARGE SCALE GENOMIC DNA]</scope>
</reference>
<protein>
    <submittedName>
        <fullName evidence="1">Uncharacterized protein</fullName>
    </submittedName>
</protein>
<dbReference type="EMBL" id="MGDJ01000017">
    <property type="protein sequence ID" value="OGL53242.1"/>
    <property type="molecule type" value="Genomic_DNA"/>
</dbReference>
<dbReference type="AlphaFoldDB" id="A0A1F7SHH3"/>
<comment type="caution">
    <text evidence="1">The sequence shown here is derived from an EMBL/GenBank/DDBJ whole genome shotgun (WGS) entry which is preliminary data.</text>
</comment>
<organism evidence="1 2">
    <name type="scientific">Candidatus Shapirobacteria bacterium RBG_13_44_7</name>
    <dbReference type="NCBI Taxonomy" id="1802149"/>
    <lineage>
        <taxon>Bacteria</taxon>
        <taxon>Candidatus Shapironibacteriota</taxon>
    </lineage>
</organism>
<dbReference type="Proteomes" id="UP000185874">
    <property type="component" value="Unassembled WGS sequence"/>
</dbReference>
<evidence type="ECO:0000313" key="2">
    <source>
        <dbReference type="Proteomes" id="UP000185874"/>
    </source>
</evidence>
<sequence>MTLIRTMELTKPVYLEPTIGGPLFGNRDRVDAIRMTNRRDALTFQRIMRRSPRFEVLDDISIEEARRIVERGGGLRQL</sequence>
<gene>
    <name evidence="1" type="ORF">A3K55_01990</name>
</gene>
<accession>A0A1F7SHH3</accession>
<proteinExistence type="predicted"/>
<name>A0A1F7SHH3_9BACT</name>